<accession>A0A8T3AKG4</accession>
<name>A0A8T3AKG4_DENNO</name>
<sequence length="126" mass="14313">MGFRRTIRRKTKVIIDAYVEAGLVLQKDARHSLKVVCLWIPEVTLKASNLPQAATIVSHRRQLATTTCRRPLDTIAAPHCLRKPPLPPRRPPPPAAIGRLHAPVAIFFKFYAEQKKKKNHLNLFHS</sequence>
<reference evidence="1" key="1">
    <citation type="journal article" date="2022" name="Front. Genet.">
        <title>Chromosome-Scale Assembly of the Dendrobium nobile Genome Provides Insights Into the Molecular Mechanism of the Biosynthesis of the Medicinal Active Ingredient of Dendrobium.</title>
        <authorList>
            <person name="Xu Q."/>
            <person name="Niu S.-C."/>
            <person name="Li K.-L."/>
            <person name="Zheng P.-J."/>
            <person name="Zhang X.-J."/>
            <person name="Jia Y."/>
            <person name="Liu Y."/>
            <person name="Niu Y.-X."/>
            <person name="Yu L.-H."/>
            <person name="Chen D.-F."/>
            <person name="Zhang G.-Q."/>
        </authorList>
    </citation>
    <scope>NUCLEOTIDE SEQUENCE</scope>
    <source>
        <tissue evidence="1">Leaf</tissue>
    </source>
</reference>
<dbReference type="Proteomes" id="UP000829196">
    <property type="component" value="Unassembled WGS sequence"/>
</dbReference>
<comment type="caution">
    <text evidence="1">The sequence shown here is derived from an EMBL/GenBank/DDBJ whole genome shotgun (WGS) entry which is preliminary data.</text>
</comment>
<evidence type="ECO:0000313" key="1">
    <source>
        <dbReference type="EMBL" id="KAI0496757.1"/>
    </source>
</evidence>
<evidence type="ECO:0000313" key="2">
    <source>
        <dbReference type="Proteomes" id="UP000829196"/>
    </source>
</evidence>
<gene>
    <name evidence="1" type="ORF">KFK09_023081</name>
</gene>
<dbReference type="EMBL" id="JAGYWB010000016">
    <property type="protein sequence ID" value="KAI0496757.1"/>
    <property type="molecule type" value="Genomic_DNA"/>
</dbReference>
<protein>
    <submittedName>
        <fullName evidence="1">Uncharacterized protein</fullName>
    </submittedName>
</protein>
<proteinExistence type="predicted"/>
<dbReference type="AlphaFoldDB" id="A0A8T3AKG4"/>
<keyword evidence="2" id="KW-1185">Reference proteome</keyword>
<organism evidence="1 2">
    <name type="scientific">Dendrobium nobile</name>
    <name type="common">Orchid</name>
    <dbReference type="NCBI Taxonomy" id="94219"/>
    <lineage>
        <taxon>Eukaryota</taxon>
        <taxon>Viridiplantae</taxon>
        <taxon>Streptophyta</taxon>
        <taxon>Embryophyta</taxon>
        <taxon>Tracheophyta</taxon>
        <taxon>Spermatophyta</taxon>
        <taxon>Magnoliopsida</taxon>
        <taxon>Liliopsida</taxon>
        <taxon>Asparagales</taxon>
        <taxon>Orchidaceae</taxon>
        <taxon>Epidendroideae</taxon>
        <taxon>Malaxideae</taxon>
        <taxon>Dendrobiinae</taxon>
        <taxon>Dendrobium</taxon>
    </lineage>
</organism>